<keyword evidence="2" id="KW-1133">Transmembrane helix</keyword>
<evidence type="ECO:0000313" key="4">
    <source>
        <dbReference type="Proteomes" id="UP000886847"/>
    </source>
</evidence>
<feature type="compositionally biased region" description="Low complexity" evidence="1">
    <location>
        <begin position="232"/>
        <end position="266"/>
    </location>
</feature>
<feature type="transmembrane region" description="Helical" evidence="2">
    <location>
        <begin position="155"/>
        <end position="177"/>
    </location>
</feature>
<feature type="transmembrane region" description="Helical" evidence="2">
    <location>
        <begin position="62"/>
        <end position="81"/>
    </location>
</feature>
<dbReference type="EMBL" id="DXEW01000028">
    <property type="protein sequence ID" value="HIX50729.1"/>
    <property type="molecule type" value="Genomic_DNA"/>
</dbReference>
<keyword evidence="2" id="KW-0472">Membrane</keyword>
<feature type="compositionally biased region" description="Low complexity" evidence="1">
    <location>
        <begin position="286"/>
        <end position="299"/>
    </location>
</feature>
<feature type="region of interest" description="Disordered" evidence="1">
    <location>
        <begin position="232"/>
        <end position="314"/>
    </location>
</feature>
<evidence type="ECO:0000256" key="2">
    <source>
        <dbReference type="SAM" id="Phobius"/>
    </source>
</evidence>
<feature type="transmembrane region" description="Helical" evidence="2">
    <location>
        <begin position="20"/>
        <end position="42"/>
    </location>
</feature>
<comment type="caution">
    <text evidence="3">The sequence shown here is derived from an EMBL/GenBank/DDBJ whole genome shotgun (WGS) entry which is preliminary data.</text>
</comment>
<feature type="transmembrane region" description="Helical" evidence="2">
    <location>
        <begin position="183"/>
        <end position="206"/>
    </location>
</feature>
<dbReference type="Proteomes" id="UP000886847">
    <property type="component" value="Unassembled WGS sequence"/>
</dbReference>
<reference evidence="3" key="1">
    <citation type="journal article" date="2021" name="PeerJ">
        <title>Extensive microbial diversity within the chicken gut microbiome revealed by metagenomics and culture.</title>
        <authorList>
            <person name="Gilroy R."/>
            <person name="Ravi A."/>
            <person name="Getino M."/>
            <person name="Pursley I."/>
            <person name="Horton D.L."/>
            <person name="Alikhan N.F."/>
            <person name="Baker D."/>
            <person name="Gharbi K."/>
            <person name="Hall N."/>
            <person name="Watson M."/>
            <person name="Adriaenssens E.M."/>
            <person name="Foster-Nyarko E."/>
            <person name="Jarju S."/>
            <person name="Secka A."/>
            <person name="Antonio M."/>
            <person name="Oren A."/>
            <person name="Chaudhuri R.R."/>
            <person name="La Ragione R."/>
            <person name="Hildebrand F."/>
            <person name="Pallen M.J."/>
        </authorList>
    </citation>
    <scope>NUCLEOTIDE SEQUENCE</scope>
    <source>
        <strain evidence="3">2189</strain>
    </source>
</reference>
<name>A0A9D1W181_9FIRM</name>
<gene>
    <name evidence="3" type="ORF">H9851_05540</name>
</gene>
<proteinExistence type="predicted"/>
<sequence>MEFIELAGFILQFSYPYAKTVYGFSIPAYIALIVAGGIFLALHACKAAALFIMAKKQGKKKLLWCAFLPFANTFLIGELGGEVKFGNLRLKHVGVVAMLAELVFVACRGFVLGVYAYAFQNGRTWFEFEENMIGWGFEEGWLSDGMYTALNACEIAGYILSFVVLIAFIFVNIGIFRKYAPDSYIWMVVLCALLPPVEGILLLVFARRTPVDYDKYMRERIEAIRRRQQAQYGPYGPYGPYGQNPYGQNQNPYGQNQNPYGQPQQGSAQGNEAPPDPFGEFSDQKGQGSQNGNSQNQNGSSGGQNGSDADDFFS</sequence>
<accession>A0A9D1W181</accession>
<reference evidence="3" key="2">
    <citation type="submission" date="2021-04" db="EMBL/GenBank/DDBJ databases">
        <authorList>
            <person name="Gilroy R."/>
        </authorList>
    </citation>
    <scope>NUCLEOTIDE SEQUENCE</scope>
    <source>
        <strain evidence="3">2189</strain>
    </source>
</reference>
<keyword evidence="2" id="KW-0812">Transmembrane</keyword>
<protein>
    <submittedName>
        <fullName evidence="3">Uncharacterized protein</fullName>
    </submittedName>
</protein>
<evidence type="ECO:0000256" key="1">
    <source>
        <dbReference type="SAM" id="MobiDB-lite"/>
    </source>
</evidence>
<feature type="transmembrane region" description="Helical" evidence="2">
    <location>
        <begin position="93"/>
        <end position="118"/>
    </location>
</feature>
<organism evidence="3 4">
    <name type="scientific">Candidatus Borkfalkia faecavium</name>
    <dbReference type="NCBI Taxonomy" id="2838508"/>
    <lineage>
        <taxon>Bacteria</taxon>
        <taxon>Bacillati</taxon>
        <taxon>Bacillota</taxon>
        <taxon>Clostridia</taxon>
        <taxon>Christensenellales</taxon>
        <taxon>Christensenellaceae</taxon>
        <taxon>Candidatus Borkfalkia</taxon>
    </lineage>
</organism>
<dbReference type="AlphaFoldDB" id="A0A9D1W181"/>
<evidence type="ECO:0000313" key="3">
    <source>
        <dbReference type="EMBL" id="HIX50729.1"/>
    </source>
</evidence>